<protein>
    <submittedName>
        <fullName evidence="1">Uncharacterized protein</fullName>
    </submittedName>
</protein>
<evidence type="ECO:0000313" key="2">
    <source>
        <dbReference type="Proteomes" id="UP000032568"/>
    </source>
</evidence>
<sequence>MKLKLNKQKLKNLSKDHKNLPKEVTLLVGGGIEPRSVINYTCYGLKTYDSNCLE</sequence>
<name>A0AAF0C1W8_9GAMM</name>
<keyword evidence="2" id="KW-1185">Reference proteome</keyword>
<dbReference type="Proteomes" id="UP000032568">
    <property type="component" value="Chromosome"/>
</dbReference>
<dbReference type="KEGG" id="tact:SG35_021705"/>
<reference evidence="1 2" key="1">
    <citation type="journal article" date="2015" name="Genome Announc.">
        <title>Draft Genome Sequences of Marine Isolates of Thalassomonas viridans and Thalassomonas actiniarum.</title>
        <authorList>
            <person name="Olonade I."/>
            <person name="van Zyl L.J."/>
            <person name="Trindade M."/>
        </authorList>
    </citation>
    <scope>NUCLEOTIDE SEQUENCE [LARGE SCALE GENOMIC DNA]</scope>
    <source>
        <strain evidence="1 2">A5K-106</strain>
    </source>
</reference>
<proteinExistence type="predicted"/>
<dbReference type="AlphaFoldDB" id="A0AAF0C1W8"/>
<dbReference type="EMBL" id="CP059735">
    <property type="protein sequence ID" value="WDD97882.1"/>
    <property type="molecule type" value="Genomic_DNA"/>
</dbReference>
<dbReference type="RefSeq" id="WP_160298254.1">
    <property type="nucleotide sequence ID" value="NZ_CP059735.1"/>
</dbReference>
<gene>
    <name evidence="1" type="ORF">SG35_021705</name>
</gene>
<organism evidence="1 2">
    <name type="scientific">Thalassomonas actiniarum</name>
    <dbReference type="NCBI Taxonomy" id="485447"/>
    <lineage>
        <taxon>Bacteria</taxon>
        <taxon>Pseudomonadati</taxon>
        <taxon>Pseudomonadota</taxon>
        <taxon>Gammaproteobacteria</taxon>
        <taxon>Alteromonadales</taxon>
        <taxon>Colwelliaceae</taxon>
        <taxon>Thalassomonas</taxon>
    </lineage>
</organism>
<accession>A0AAF0C1W8</accession>
<reference evidence="1 2" key="2">
    <citation type="journal article" date="2022" name="Mar. Drugs">
        <title>Bioassay-Guided Fractionation Leads to the Detection of Cholic Acid Generated by the Rare Thalassomonas sp.</title>
        <authorList>
            <person name="Pheiffer F."/>
            <person name="Schneider Y.K."/>
            <person name="Hansen E.H."/>
            <person name="Andersen J.H."/>
            <person name="Isaksson J."/>
            <person name="Busche T."/>
            <person name="R C."/>
            <person name="Kalinowski J."/>
            <person name="Zyl L.V."/>
            <person name="Trindade M."/>
        </authorList>
    </citation>
    <scope>NUCLEOTIDE SEQUENCE [LARGE SCALE GENOMIC DNA]</scope>
    <source>
        <strain evidence="1 2">A5K-106</strain>
    </source>
</reference>
<evidence type="ECO:0000313" key="1">
    <source>
        <dbReference type="EMBL" id="WDD97882.1"/>
    </source>
</evidence>